<comment type="similarity">
    <text evidence="1">Belongs to the leguminous lectin family.</text>
</comment>
<feature type="signal peptide" evidence="3">
    <location>
        <begin position="1"/>
        <end position="22"/>
    </location>
</feature>
<organism evidence="5">
    <name type="scientific">Phaseolus vulgaris</name>
    <name type="common">Kidney bean</name>
    <name type="synonym">French bean</name>
    <dbReference type="NCBI Taxonomy" id="3885"/>
    <lineage>
        <taxon>Eukaryota</taxon>
        <taxon>Viridiplantae</taxon>
        <taxon>Streptophyta</taxon>
        <taxon>Embryophyta</taxon>
        <taxon>Tracheophyta</taxon>
        <taxon>Spermatophyta</taxon>
        <taxon>Magnoliopsida</taxon>
        <taxon>eudicotyledons</taxon>
        <taxon>Gunneridae</taxon>
        <taxon>Pentapetalae</taxon>
        <taxon>rosids</taxon>
        <taxon>fabids</taxon>
        <taxon>Fabales</taxon>
        <taxon>Fabaceae</taxon>
        <taxon>Papilionoideae</taxon>
        <taxon>50 kb inversion clade</taxon>
        <taxon>NPAAA clade</taxon>
        <taxon>indigoferoid/millettioid clade</taxon>
        <taxon>Phaseoleae</taxon>
        <taxon>Phaseolus</taxon>
    </lineage>
</organism>
<dbReference type="AlphaFoldDB" id="Q8RVX7"/>
<dbReference type="PANTHER" id="PTHR32401:SF45">
    <property type="entry name" value="LECTIN"/>
    <property type="match status" value="1"/>
</dbReference>
<dbReference type="InterPro" id="IPR001220">
    <property type="entry name" value="Legume_lectin_dom"/>
</dbReference>
<dbReference type="EMBL" id="AJ439619">
    <property type="protein sequence ID" value="CAD28840.1"/>
    <property type="molecule type" value="mRNA"/>
</dbReference>
<dbReference type="CDD" id="cd06899">
    <property type="entry name" value="lectin_legume_LecRK_Arcelin_ConA"/>
    <property type="match status" value="1"/>
</dbReference>
<reference evidence="5" key="1">
    <citation type="journal article" date="2003" name="Theor. Appl. Genet.">
        <title>Lectin-related resistance factors against bruchids evolved through a number of duplication events.</title>
        <authorList>
            <person name="Lioi L."/>
            <person name="Sparvoli F."/>
            <person name="Galasso I."/>
            <person name="Lanave C."/>
            <person name="Bollini R."/>
        </authorList>
    </citation>
    <scope>NUCLEOTIDE SEQUENCE</scope>
    <source>
        <tissue evidence="5">Cotyledon</tissue>
    </source>
</reference>
<accession>Q8RVX7</accession>
<dbReference type="InterPro" id="IPR016363">
    <property type="entry name" value="L-lectin"/>
</dbReference>
<feature type="domain" description="Legume lectin" evidence="4">
    <location>
        <begin position="25"/>
        <end position="225"/>
    </location>
</feature>
<dbReference type="PIRSF" id="PIRSF002690">
    <property type="entry name" value="L-type_lectin_plant"/>
    <property type="match status" value="1"/>
</dbReference>
<sequence>MASSKLLSLALFLVLLTHAISAIETSFNFPSFNKDDPLILQGDANISSKGFLRLTDDTSNSVGRAFYSNPIQIKDSNNVANLDTNFTFIIRAKHPGNSGYGLTFEIRNLGSHHKPDANAVAVVFDTFSNSIDIDVNSNWPIVTTPCDFGKYNGEQADVHITYDSSKNDLRVFLLFTASQVNCSASATLHLENEVNPWVGVGFNATSRFETHDVLSWSFSSKFSHHHSPSERSDILLNQIL</sequence>
<evidence type="ECO:0000313" key="5">
    <source>
        <dbReference type="EMBL" id="CAD28840.1"/>
    </source>
</evidence>
<proteinExistence type="evidence at transcript level"/>
<keyword evidence="3" id="KW-0732">Signal</keyword>
<evidence type="ECO:0000259" key="4">
    <source>
        <dbReference type="Pfam" id="PF00139"/>
    </source>
</evidence>
<name>Q8RVX7_PHAVU</name>
<evidence type="ECO:0000256" key="2">
    <source>
        <dbReference type="ARBA" id="ARBA00022734"/>
    </source>
</evidence>
<dbReference type="InterPro" id="IPR050258">
    <property type="entry name" value="Leguminous_Lectin"/>
</dbReference>
<dbReference type="SUPFAM" id="SSF49899">
    <property type="entry name" value="Concanavalin A-like lectins/glucanases"/>
    <property type="match status" value="1"/>
</dbReference>
<dbReference type="GO" id="GO:0030246">
    <property type="term" value="F:carbohydrate binding"/>
    <property type="evidence" value="ECO:0007669"/>
    <property type="project" value="UniProtKB-KW"/>
</dbReference>
<dbReference type="PROSITE" id="PS00307">
    <property type="entry name" value="LECTIN_LEGUME_BETA"/>
    <property type="match status" value="1"/>
</dbReference>
<gene>
    <name evidence="5" type="primary">arl4</name>
</gene>
<evidence type="ECO:0000256" key="1">
    <source>
        <dbReference type="ARBA" id="ARBA00007606"/>
    </source>
</evidence>
<dbReference type="Gene3D" id="2.60.120.200">
    <property type="match status" value="1"/>
</dbReference>
<keyword evidence="2" id="KW-0430">Lectin</keyword>
<protein>
    <submittedName>
        <fullName evidence="5">Arcelin-like protein 4</fullName>
    </submittedName>
</protein>
<dbReference type="InterPro" id="IPR013320">
    <property type="entry name" value="ConA-like_dom_sf"/>
</dbReference>
<feature type="chain" id="PRO_5004315565" evidence="3">
    <location>
        <begin position="23"/>
        <end position="240"/>
    </location>
</feature>
<dbReference type="Pfam" id="PF00139">
    <property type="entry name" value="Lectin_legB"/>
    <property type="match status" value="1"/>
</dbReference>
<evidence type="ECO:0000256" key="3">
    <source>
        <dbReference type="SAM" id="SignalP"/>
    </source>
</evidence>
<dbReference type="PANTHER" id="PTHR32401">
    <property type="entry name" value="CONCANAVALIN A-LIKE LECTIN FAMILY PROTEIN"/>
    <property type="match status" value="1"/>
</dbReference>
<dbReference type="InterPro" id="IPR019825">
    <property type="entry name" value="Lectin_legB_Mn/Ca_BS"/>
</dbReference>